<sequence>DRMHDLCSFGSKYHPSSQSRKISIGIMIDLLAKKRSEASKEDEIIASNAQRKNCIKENYAERKNSNKENYLENKNKGKDVIDASERKQTEAPEIATSPWITTRSFHQKTSTSQTLGFAIEGSNLPATSERRKKFSRAQDAPVTHSVKPFANEMSVLCSAYGMQKKFDGLTYERKGGRDGNSQREDEFRFVTAQEVLVSDKAVAEDNKEDRRTKTLRMILWEILGTFYSPRSQPSNSQARDAGANNLKLEQTHHQKGDAFFQPLHNSDTIETVFENPDYTVTRSITCSLIRKKFQPKFEEELFGNGDAVSGGFTISKRKKGRRKSSGIEPHRIHFTDSNNTDEIQAVTHRSEMPPPAETEKASSLSDKMGNFHGFSPQSKGQCIEQKNTNQEGDSHQSPRKDSHRLSRTNRVDLQGDFSSPAVPENEDQKGDFGNPSLKYIMERQDEFQSPTFNLNTPILNSSPSSTPKADQIERTVYGPSPAEGRFTVGNIPSFRTLRSSKADCHSPNAKTESSDDIVEHKDSPPCKPSPLTGSKVEDCFSGSSSEDGDSKGFEEDHTEQDALHRETATADRSTFMLYPTKRFCNHEGKGTGESGWDLEPSEQYQENDLEKDTHQHLQDSKSTVEELERHHIDLKGTVKKKISILDYLSMTFTFRSFNQRLTQYPMGTNIRQVNQAHKKGIKTHIYIKYENN</sequence>
<feature type="non-terminal residue" evidence="3">
    <location>
        <position position="692"/>
    </location>
</feature>
<feature type="region of interest" description="Disordered" evidence="1">
    <location>
        <begin position="308"/>
        <end position="435"/>
    </location>
</feature>
<evidence type="ECO:0000256" key="1">
    <source>
        <dbReference type="SAM" id="MobiDB-lite"/>
    </source>
</evidence>
<reference evidence="3 4" key="1">
    <citation type="journal article" date="2023" name="Plant Biotechnol. J.">
        <title>Chromosome-level wild Hevea brasiliensis genome provides new tools for genomic-assisted breeding and valuable loci to elevate rubber yield.</title>
        <authorList>
            <person name="Cheng H."/>
            <person name="Song X."/>
            <person name="Hu Y."/>
            <person name="Wu T."/>
            <person name="Yang Q."/>
            <person name="An Z."/>
            <person name="Feng S."/>
            <person name="Deng Z."/>
            <person name="Wu W."/>
            <person name="Zeng X."/>
            <person name="Tu M."/>
            <person name="Wang X."/>
            <person name="Huang H."/>
        </authorList>
    </citation>
    <scope>NUCLEOTIDE SEQUENCE [LARGE SCALE GENOMIC DNA]</scope>
    <source>
        <strain evidence="3">MT/VB/25A 57/8</strain>
    </source>
</reference>
<feature type="non-terminal residue" evidence="3">
    <location>
        <position position="1"/>
    </location>
</feature>
<comment type="caution">
    <text evidence="3">The sequence shown here is derived from an EMBL/GenBank/DDBJ whole genome shotgun (WGS) entry which is preliminary data.</text>
</comment>
<dbReference type="PANTHER" id="PTHR36027:SF1">
    <property type="entry name" value="MEIOSIS-SPECIFIC PROTEIN ASY3"/>
    <property type="match status" value="1"/>
</dbReference>
<dbReference type="Proteomes" id="UP001174677">
    <property type="component" value="Unassembled WGS sequence"/>
</dbReference>
<dbReference type="InterPro" id="IPR037731">
    <property type="entry name" value="ASY3-like"/>
</dbReference>
<organism evidence="3 4">
    <name type="scientific">Hevea brasiliensis</name>
    <name type="common">Para rubber tree</name>
    <name type="synonym">Siphonia brasiliensis</name>
    <dbReference type="NCBI Taxonomy" id="3981"/>
    <lineage>
        <taxon>Eukaryota</taxon>
        <taxon>Viridiplantae</taxon>
        <taxon>Streptophyta</taxon>
        <taxon>Embryophyta</taxon>
        <taxon>Tracheophyta</taxon>
        <taxon>Spermatophyta</taxon>
        <taxon>Magnoliopsida</taxon>
        <taxon>eudicotyledons</taxon>
        <taxon>Gunneridae</taxon>
        <taxon>Pentapetalae</taxon>
        <taxon>rosids</taxon>
        <taxon>fabids</taxon>
        <taxon>Malpighiales</taxon>
        <taxon>Euphorbiaceae</taxon>
        <taxon>Crotonoideae</taxon>
        <taxon>Micrandreae</taxon>
        <taxon>Hevea</taxon>
    </lineage>
</organism>
<evidence type="ECO:0000259" key="2">
    <source>
        <dbReference type="Pfam" id="PF20435"/>
    </source>
</evidence>
<evidence type="ECO:0000313" key="3">
    <source>
        <dbReference type="EMBL" id="KAJ9128482.1"/>
    </source>
</evidence>
<name>A0ABQ9K9R6_HEVBR</name>
<feature type="compositionally biased region" description="Basic residues" evidence="1">
    <location>
        <begin position="315"/>
        <end position="324"/>
    </location>
</feature>
<proteinExistence type="predicted"/>
<evidence type="ECO:0000313" key="4">
    <source>
        <dbReference type="Proteomes" id="UP001174677"/>
    </source>
</evidence>
<dbReference type="Pfam" id="PF20435">
    <property type="entry name" value="ASY3-like"/>
    <property type="match status" value="2"/>
</dbReference>
<feature type="region of interest" description="Disordered" evidence="1">
    <location>
        <begin position="499"/>
        <end position="570"/>
    </location>
</feature>
<accession>A0ABQ9K9R6</accession>
<feature type="domain" description="Meiosis-specific protein ASY3-like coiled-coil" evidence="2">
    <location>
        <begin position="297"/>
        <end position="592"/>
    </location>
</feature>
<dbReference type="PANTHER" id="PTHR36027">
    <property type="entry name" value="MEIOSIS-SPECIFIC PROTEIN ASY3"/>
    <property type="match status" value="1"/>
</dbReference>
<feature type="domain" description="Meiosis-specific protein ASY3-like coiled-coil" evidence="2">
    <location>
        <begin position="3"/>
        <end position="293"/>
    </location>
</feature>
<feature type="compositionally biased region" description="Basic and acidic residues" evidence="1">
    <location>
        <begin position="548"/>
        <end position="569"/>
    </location>
</feature>
<feature type="compositionally biased region" description="Basic and acidic residues" evidence="1">
    <location>
        <begin position="392"/>
        <end position="404"/>
    </location>
</feature>
<keyword evidence="4" id="KW-1185">Reference proteome</keyword>
<protein>
    <recommendedName>
        <fullName evidence="2">Meiosis-specific protein ASY3-like coiled-coil domain-containing protein</fullName>
    </recommendedName>
</protein>
<dbReference type="InterPro" id="IPR046845">
    <property type="entry name" value="ASY3-like_CC"/>
</dbReference>
<gene>
    <name evidence="3" type="ORF">P3X46_034964</name>
</gene>
<dbReference type="EMBL" id="JARPOI010000601">
    <property type="protein sequence ID" value="KAJ9128482.1"/>
    <property type="molecule type" value="Genomic_DNA"/>
</dbReference>
<feature type="compositionally biased region" description="Polar residues" evidence="1">
    <location>
        <begin position="375"/>
        <end position="391"/>
    </location>
</feature>